<dbReference type="EMBL" id="JAXCGZ010020819">
    <property type="protein sequence ID" value="KAK7065307.1"/>
    <property type="molecule type" value="Genomic_DNA"/>
</dbReference>
<comment type="caution">
    <text evidence="3">The sequence shown here is derived from an EMBL/GenBank/DDBJ whole genome shotgun (WGS) entry which is preliminary data.</text>
</comment>
<feature type="domain" description="Dynein heavy chain tail" evidence="2">
    <location>
        <begin position="240"/>
        <end position="824"/>
    </location>
</feature>
<dbReference type="GO" id="GO:0005858">
    <property type="term" value="C:axonemal dynein complex"/>
    <property type="evidence" value="ECO:0007669"/>
    <property type="project" value="TreeGrafter"/>
</dbReference>
<feature type="compositionally biased region" description="Basic and acidic residues" evidence="1">
    <location>
        <begin position="936"/>
        <end position="946"/>
    </location>
</feature>
<dbReference type="Proteomes" id="UP001381693">
    <property type="component" value="Unassembled WGS sequence"/>
</dbReference>
<dbReference type="GO" id="GO:0051959">
    <property type="term" value="F:dynein light intermediate chain binding"/>
    <property type="evidence" value="ECO:0007669"/>
    <property type="project" value="InterPro"/>
</dbReference>
<reference evidence="3 4" key="1">
    <citation type="submission" date="2023-11" db="EMBL/GenBank/DDBJ databases">
        <title>Halocaridina rubra genome assembly.</title>
        <authorList>
            <person name="Smith C."/>
        </authorList>
    </citation>
    <scope>NUCLEOTIDE SEQUENCE [LARGE SCALE GENOMIC DNA]</scope>
    <source>
        <strain evidence="3">EP-1</strain>
        <tissue evidence="3">Whole</tissue>
    </source>
</reference>
<gene>
    <name evidence="3" type="primary">DYNC1H1_2</name>
    <name evidence="3" type="ORF">SK128_019379</name>
</gene>
<dbReference type="InterPro" id="IPR026983">
    <property type="entry name" value="DHC"/>
</dbReference>
<protein>
    <submittedName>
        <fullName evidence="3">Cytoplasmic dynein 1 heavy chain 1</fullName>
    </submittedName>
</protein>
<evidence type="ECO:0000313" key="3">
    <source>
        <dbReference type="EMBL" id="KAK7065307.1"/>
    </source>
</evidence>
<dbReference type="GO" id="GO:0045505">
    <property type="term" value="F:dynein intermediate chain binding"/>
    <property type="evidence" value="ECO:0007669"/>
    <property type="project" value="InterPro"/>
</dbReference>
<evidence type="ECO:0000259" key="2">
    <source>
        <dbReference type="Pfam" id="PF08385"/>
    </source>
</evidence>
<sequence>METGEDDGGGGGGLEAVVAVADVGLVVRHLLRVSSVMLEDGDEPSVELQSAFKASHHLEAVRKFVSDSQTKSLLVQRCATKEETEESGEVEEEKEVSYSICVGIHYTSSKMNSVLWIKRGAVVEADKAIASQMRTMSISEGSPYETLHSYVASAVAPFFKSYVKESGKIERDGDKMAPAVEKKIAELEMGLLHLQQNIDIPDISLPIHPTVAQVIKKCADEGTRPKVADFGDRVEDSNFLNQLQNGVARWIREIQKVTKLDRDPSSGTALQEISFWLNLERALLKIQDKRESLEVSLTLDVLKHGKRFHATVSFDTDTGLKQALATVNDYAPLMKDFPLNDLLAATELEKIRSAVQAIFNHLRKIRTTKYPIQRALRLVEAISRDLSSQILKVLGTRRLMHIAFEEFEKVMTQCFDVFITWDDEYEKLQGLLRDIVKKKRDEQLKMVWRVSPAHKKLQLRMEQMRKFRRQHEQLRTVIVRVLRPTVVKTTTLADGDTAELKPEMDAADLNAIEEVNLAYENVKEVDGLDITKEGTEMWEAALKRYDERIDRVETRITARLRDQLGTAKNANEMFRIFSRFNALFVRPHIRGAIREYQTQLIQRVKDDIESLHEKFKVQYPQSKSCRMSHVRDIPPVSGSIMWAKQIDRQLTAYMRRVEDVLGKGWESHVEGQKLKGDGDSFRLKLNTQEIFDDWARKVQQRNLGVSGRIFAIETHRSRTGKGNEYKLKVNFLPEIITLSKEVRNLKNLGFRVPLAIVNKAHQANQLYPFAISLIESVRTYERTLEKMEDKTNILLLVAGMRKEVQVLVSEGISLVWESYKLDPYVQRLAECVFSFQEKVDDLLVLEEQLDVDVRSLDVCQYSHSTFAEILNKVQKAVDDLSLHQYSNLHIWVQRLDEQVEKKLAGRLQAGIQAWTAALQGQRQKDEDVDIPMDTDTPDKPTHKPGGDPKINQVVQEVRITNQTMYMHPTIEEARYQIMQQLFSWQAIVTSQNRIQSTRYQVSIGVLERESYCNPKRFFTYGI</sequence>
<dbReference type="AlphaFoldDB" id="A0AAN8WFD9"/>
<organism evidence="3 4">
    <name type="scientific">Halocaridina rubra</name>
    <name type="common">Hawaiian red shrimp</name>
    <dbReference type="NCBI Taxonomy" id="373956"/>
    <lineage>
        <taxon>Eukaryota</taxon>
        <taxon>Metazoa</taxon>
        <taxon>Ecdysozoa</taxon>
        <taxon>Arthropoda</taxon>
        <taxon>Crustacea</taxon>
        <taxon>Multicrustacea</taxon>
        <taxon>Malacostraca</taxon>
        <taxon>Eumalacostraca</taxon>
        <taxon>Eucarida</taxon>
        <taxon>Decapoda</taxon>
        <taxon>Pleocyemata</taxon>
        <taxon>Caridea</taxon>
        <taxon>Atyoidea</taxon>
        <taxon>Atyidae</taxon>
        <taxon>Halocaridina</taxon>
    </lineage>
</organism>
<dbReference type="PANTHER" id="PTHR46532">
    <property type="entry name" value="MALE FERTILITY FACTOR KL5"/>
    <property type="match status" value="1"/>
</dbReference>
<dbReference type="Pfam" id="PF08385">
    <property type="entry name" value="DHC_N1"/>
    <property type="match status" value="1"/>
</dbReference>
<feature type="region of interest" description="Disordered" evidence="1">
    <location>
        <begin position="920"/>
        <end position="949"/>
    </location>
</feature>
<accession>A0AAN8WFD9</accession>
<keyword evidence="4" id="KW-1185">Reference proteome</keyword>
<evidence type="ECO:0000256" key="1">
    <source>
        <dbReference type="SAM" id="MobiDB-lite"/>
    </source>
</evidence>
<proteinExistence type="predicted"/>
<name>A0AAN8WFD9_HALRR</name>
<dbReference type="GO" id="GO:0007018">
    <property type="term" value="P:microtubule-based movement"/>
    <property type="evidence" value="ECO:0007669"/>
    <property type="project" value="InterPro"/>
</dbReference>
<evidence type="ECO:0000313" key="4">
    <source>
        <dbReference type="Proteomes" id="UP001381693"/>
    </source>
</evidence>
<dbReference type="PANTHER" id="PTHR46532:SF13">
    <property type="entry name" value="CYTOPLASMIC DYNEIN 1 HEAVY CHAIN 1"/>
    <property type="match status" value="1"/>
</dbReference>
<dbReference type="InterPro" id="IPR013594">
    <property type="entry name" value="Dynein_heavy_tail"/>
</dbReference>